<evidence type="ECO:0000313" key="3">
    <source>
        <dbReference type="Proteomes" id="UP000324222"/>
    </source>
</evidence>
<protein>
    <submittedName>
        <fullName evidence="2">Peripheral plasma membrane protein CASK</fullName>
    </submittedName>
</protein>
<dbReference type="AlphaFoldDB" id="A0A5B7KL69"/>
<evidence type="ECO:0000313" key="2">
    <source>
        <dbReference type="EMBL" id="MPD05999.1"/>
    </source>
</evidence>
<accession>A0A5B7KL69</accession>
<keyword evidence="3" id="KW-1185">Reference proteome</keyword>
<dbReference type="EMBL" id="VSRR010148869">
    <property type="protein sequence ID" value="MPD05999.1"/>
    <property type="molecule type" value="Genomic_DNA"/>
</dbReference>
<proteinExistence type="predicted"/>
<gene>
    <name evidence="2" type="primary">Cask_2</name>
    <name evidence="2" type="ORF">E2C01_101776</name>
</gene>
<name>A0A5B7KL69_PORTR</name>
<reference evidence="2 3" key="1">
    <citation type="submission" date="2019-05" db="EMBL/GenBank/DDBJ databases">
        <title>Another draft genome of Portunus trituberculatus and its Hox gene families provides insights of decapod evolution.</title>
        <authorList>
            <person name="Jeong J.-H."/>
            <person name="Song I."/>
            <person name="Kim S."/>
            <person name="Choi T."/>
            <person name="Kim D."/>
            <person name="Ryu S."/>
            <person name="Kim W."/>
        </authorList>
    </citation>
    <scope>NUCLEOTIDE SEQUENCE [LARGE SCALE GENOMIC DNA]</scope>
    <source>
        <tissue evidence="2">Muscle</tissue>
    </source>
</reference>
<organism evidence="2 3">
    <name type="scientific">Portunus trituberculatus</name>
    <name type="common">Swimming crab</name>
    <name type="synonym">Neptunus trituberculatus</name>
    <dbReference type="NCBI Taxonomy" id="210409"/>
    <lineage>
        <taxon>Eukaryota</taxon>
        <taxon>Metazoa</taxon>
        <taxon>Ecdysozoa</taxon>
        <taxon>Arthropoda</taxon>
        <taxon>Crustacea</taxon>
        <taxon>Multicrustacea</taxon>
        <taxon>Malacostraca</taxon>
        <taxon>Eumalacostraca</taxon>
        <taxon>Eucarida</taxon>
        <taxon>Decapoda</taxon>
        <taxon>Pleocyemata</taxon>
        <taxon>Brachyura</taxon>
        <taxon>Eubrachyura</taxon>
        <taxon>Portunoidea</taxon>
        <taxon>Portunidae</taxon>
        <taxon>Portuninae</taxon>
        <taxon>Portunus</taxon>
    </lineage>
</organism>
<sequence length="105" mass="11016">MDGADLCFEIVKRAMSGFVYSEAVASVDQVLINKSKEWRLVCCSATFDLMARRGSVAGGIGDGLGGGPLGVGRSTQVMEEEEEKEEKEGSKNGVLNKAVSQGGEG</sequence>
<dbReference type="Proteomes" id="UP000324222">
    <property type="component" value="Unassembled WGS sequence"/>
</dbReference>
<feature type="region of interest" description="Disordered" evidence="1">
    <location>
        <begin position="67"/>
        <end position="105"/>
    </location>
</feature>
<evidence type="ECO:0000256" key="1">
    <source>
        <dbReference type="SAM" id="MobiDB-lite"/>
    </source>
</evidence>
<comment type="caution">
    <text evidence="2">The sequence shown here is derived from an EMBL/GenBank/DDBJ whole genome shotgun (WGS) entry which is preliminary data.</text>
</comment>